<keyword evidence="3" id="KW-1185">Reference proteome</keyword>
<reference evidence="2 3" key="1">
    <citation type="submission" date="2021-01" db="EMBL/GenBank/DDBJ databases">
        <title>Whole genome shotgun sequence of Actinoplanes couchii NBRC 106145.</title>
        <authorList>
            <person name="Komaki H."/>
            <person name="Tamura T."/>
        </authorList>
    </citation>
    <scope>NUCLEOTIDE SEQUENCE [LARGE SCALE GENOMIC DNA]</scope>
    <source>
        <strain evidence="2 3">NBRC 106145</strain>
    </source>
</reference>
<organism evidence="2 3">
    <name type="scientific">Actinoplanes couchii</name>
    <dbReference type="NCBI Taxonomy" id="403638"/>
    <lineage>
        <taxon>Bacteria</taxon>
        <taxon>Bacillati</taxon>
        <taxon>Actinomycetota</taxon>
        <taxon>Actinomycetes</taxon>
        <taxon>Micromonosporales</taxon>
        <taxon>Micromonosporaceae</taxon>
        <taxon>Actinoplanes</taxon>
    </lineage>
</organism>
<dbReference type="InterPro" id="IPR002701">
    <property type="entry name" value="CM_II_prokaryot"/>
</dbReference>
<dbReference type="NCBIfam" id="NF005894">
    <property type="entry name" value="PRK07857.1"/>
    <property type="match status" value="1"/>
</dbReference>
<evidence type="ECO:0000313" key="2">
    <source>
        <dbReference type="EMBL" id="GID56026.1"/>
    </source>
</evidence>
<dbReference type="InterPro" id="IPR036263">
    <property type="entry name" value="Chorismate_II_sf"/>
</dbReference>
<gene>
    <name evidence="2" type="ORF">Aco03nite_044300</name>
</gene>
<name>A0ABQ3XC18_9ACTN</name>
<sequence>MTADLMDQTTGAGAGEDAAAEKIRGIRERINEIDKTIIDLWLERSALSQEVGKTRMASGGTRLVLAREREIIEHFREALGPDGTQVALLLLRSGRGPL</sequence>
<evidence type="ECO:0000313" key="3">
    <source>
        <dbReference type="Proteomes" id="UP000612282"/>
    </source>
</evidence>
<dbReference type="Proteomes" id="UP000612282">
    <property type="component" value="Unassembled WGS sequence"/>
</dbReference>
<protein>
    <submittedName>
        <fullName evidence="2">Intracellular chorismate mutase</fullName>
    </submittedName>
</protein>
<dbReference type="Pfam" id="PF01817">
    <property type="entry name" value="CM_2"/>
    <property type="match status" value="1"/>
</dbReference>
<dbReference type="NCBIfam" id="TIGR01808">
    <property type="entry name" value="CM_M_hiGC-arch"/>
    <property type="match status" value="1"/>
</dbReference>
<dbReference type="SMART" id="SM00830">
    <property type="entry name" value="CM_2"/>
    <property type="match status" value="1"/>
</dbReference>
<accession>A0ABQ3XC18</accession>
<dbReference type="PROSITE" id="PS51168">
    <property type="entry name" value="CHORISMATE_MUT_2"/>
    <property type="match status" value="1"/>
</dbReference>
<dbReference type="InterPro" id="IPR010958">
    <property type="entry name" value="Chorismate_mutase_highGC-bac"/>
</dbReference>
<feature type="domain" description="Chorismate mutase" evidence="1">
    <location>
        <begin position="17"/>
        <end position="98"/>
    </location>
</feature>
<dbReference type="SUPFAM" id="SSF48600">
    <property type="entry name" value="Chorismate mutase II"/>
    <property type="match status" value="1"/>
</dbReference>
<proteinExistence type="predicted"/>
<comment type="caution">
    <text evidence="2">The sequence shown here is derived from an EMBL/GenBank/DDBJ whole genome shotgun (WGS) entry which is preliminary data.</text>
</comment>
<dbReference type="EMBL" id="BOMG01000055">
    <property type="protein sequence ID" value="GID56026.1"/>
    <property type="molecule type" value="Genomic_DNA"/>
</dbReference>
<evidence type="ECO:0000259" key="1">
    <source>
        <dbReference type="PROSITE" id="PS51168"/>
    </source>
</evidence>
<dbReference type="RefSeq" id="WP_203797440.1">
    <property type="nucleotide sequence ID" value="NZ_BAAAQE010000027.1"/>
</dbReference>
<dbReference type="Gene3D" id="1.20.59.10">
    <property type="entry name" value="Chorismate mutase"/>
    <property type="match status" value="1"/>
</dbReference>
<dbReference type="InterPro" id="IPR036979">
    <property type="entry name" value="CM_dom_sf"/>
</dbReference>